<proteinExistence type="predicted"/>
<keyword evidence="4" id="KW-1185">Reference proteome</keyword>
<reference evidence="3 4" key="1">
    <citation type="submission" date="2023-12" db="EMBL/GenBank/DDBJ databases">
        <title>the genome sequence of Hyalangium sp. s54d21.</title>
        <authorList>
            <person name="Zhang X."/>
        </authorList>
    </citation>
    <scope>NUCLEOTIDE SEQUENCE [LARGE SCALE GENOMIC DNA]</scope>
    <source>
        <strain evidence="4">s54d21</strain>
    </source>
</reference>
<feature type="chain" id="PRO_5046275500" description="Lysozyme inhibitor LprI N-terminal domain-containing protein" evidence="2">
    <location>
        <begin position="23"/>
        <end position="303"/>
    </location>
</feature>
<dbReference type="EMBL" id="JAXIVS010000001">
    <property type="protein sequence ID" value="MDY7225353.1"/>
    <property type="molecule type" value="Genomic_DNA"/>
</dbReference>
<comment type="caution">
    <text evidence="3">The sequence shown here is derived from an EMBL/GenBank/DDBJ whole genome shotgun (WGS) entry which is preliminary data.</text>
</comment>
<name>A0ABU5GVY7_9BACT</name>
<dbReference type="Proteomes" id="UP001291309">
    <property type="component" value="Unassembled WGS sequence"/>
</dbReference>
<organism evidence="3 4">
    <name type="scientific">Hyalangium rubrum</name>
    <dbReference type="NCBI Taxonomy" id="3103134"/>
    <lineage>
        <taxon>Bacteria</taxon>
        <taxon>Pseudomonadati</taxon>
        <taxon>Myxococcota</taxon>
        <taxon>Myxococcia</taxon>
        <taxon>Myxococcales</taxon>
        <taxon>Cystobacterineae</taxon>
        <taxon>Archangiaceae</taxon>
        <taxon>Hyalangium</taxon>
    </lineage>
</organism>
<feature type="signal peptide" evidence="2">
    <location>
        <begin position="1"/>
        <end position="22"/>
    </location>
</feature>
<evidence type="ECO:0008006" key="5">
    <source>
        <dbReference type="Google" id="ProtNLM"/>
    </source>
</evidence>
<accession>A0ABU5GVY7</accession>
<evidence type="ECO:0000313" key="4">
    <source>
        <dbReference type="Proteomes" id="UP001291309"/>
    </source>
</evidence>
<keyword evidence="2" id="KW-0732">Signal</keyword>
<protein>
    <recommendedName>
        <fullName evidence="5">Lysozyme inhibitor LprI N-terminal domain-containing protein</fullName>
    </recommendedName>
</protein>
<evidence type="ECO:0000256" key="2">
    <source>
        <dbReference type="SAM" id="SignalP"/>
    </source>
</evidence>
<sequence>MNARCAVLLWACVWLFPQVTWAASDTVLSAWLDKACPTAQTSGKGSQARQQCIEAAVRTAETARLAELRKTSGKRFDRQWESLQEGLRRWTSDVCSLKRQFAQVNLSTGIADLARESSRLATECQELHLGWWGQLAEAQARHDTEALGAGLTVFSQRAARGPTPAPKHVAIACELSRRALARPPQPLARGTEVVTAAQWEKLTEALASSFQAAKSLAELQCELIAGGGVTPPADCQQRLEYALLGQLKPLTVALDSTARDANPPIPSAQPAESAPQTWQSVYPCAPRTQPLPASTAKDGGVEG</sequence>
<evidence type="ECO:0000313" key="3">
    <source>
        <dbReference type="EMBL" id="MDY7225353.1"/>
    </source>
</evidence>
<dbReference type="RefSeq" id="WP_321544064.1">
    <property type="nucleotide sequence ID" value="NZ_JAXIVS010000001.1"/>
</dbReference>
<gene>
    <name evidence="3" type="ORF">SYV04_03130</name>
</gene>
<feature type="region of interest" description="Disordered" evidence="1">
    <location>
        <begin position="258"/>
        <end position="303"/>
    </location>
</feature>
<evidence type="ECO:0000256" key="1">
    <source>
        <dbReference type="SAM" id="MobiDB-lite"/>
    </source>
</evidence>